<name>A0AA39MIB3_9AGAR</name>
<dbReference type="SUPFAM" id="SSF53474">
    <property type="entry name" value="alpha/beta-Hydrolases"/>
    <property type="match status" value="1"/>
</dbReference>
<proteinExistence type="predicted"/>
<dbReference type="AlphaFoldDB" id="A0AA39MIB3"/>
<evidence type="ECO:0000313" key="1">
    <source>
        <dbReference type="EMBL" id="KAK0434510.1"/>
    </source>
</evidence>
<evidence type="ECO:0000313" key="2">
    <source>
        <dbReference type="Proteomes" id="UP001175226"/>
    </source>
</evidence>
<dbReference type="Gene3D" id="3.40.50.1820">
    <property type="entry name" value="alpha/beta hydrolase"/>
    <property type="match status" value="1"/>
</dbReference>
<reference evidence="1" key="1">
    <citation type="submission" date="2023-06" db="EMBL/GenBank/DDBJ databases">
        <authorList>
            <consortium name="Lawrence Berkeley National Laboratory"/>
            <person name="Ahrendt S."/>
            <person name="Sahu N."/>
            <person name="Indic B."/>
            <person name="Wong-Bajracharya J."/>
            <person name="Merenyi Z."/>
            <person name="Ke H.-M."/>
            <person name="Monk M."/>
            <person name="Kocsube S."/>
            <person name="Drula E."/>
            <person name="Lipzen A."/>
            <person name="Balint B."/>
            <person name="Henrissat B."/>
            <person name="Andreopoulos B."/>
            <person name="Martin F.M."/>
            <person name="Harder C.B."/>
            <person name="Rigling D."/>
            <person name="Ford K.L."/>
            <person name="Foster G.D."/>
            <person name="Pangilinan J."/>
            <person name="Papanicolaou A."/>
            <person name="Barry K."/>
            <person name="LaButti K."/>
            <person name="Viragh M."/>
            <person name="Koriabine M."/>
            <person name="Yan M."/>
            <person name="Riley R."/>
            <person name="Champramary S."/>
            <person name="Plett K.L."/>
            <person name="Tsai I.J."/>
            <person name="Slot J."/>
            <person name="Sipos G."/>
            <person name="Plett J."/>
            <person name="Nagy L.G."/>
            <person name="Grigoriev I.V."/>
        </authorList>
    </citation>
    <scope>NUCLEOTIDE SEQUENCE</scope>
    <source>
        <strain evidence="1">FPL87.14</strain>
    </source>
</reference>
<organism evidence="1 2">
    <name type="scientific">Armillaria borealis</name>
    <dbReference type="NCBI Taxonomy" id="47425"/>
    <lineage>
        <taxon>Eukaryota</taxon>
        <taxon>Fungi</taxon>
        <taxon>Dikarya</taxon>
        <taxon>Basidiomycota</taxon>
        <taxon>Agaricomycotina</taxon>
        <taxon>Agaricomycetes</taxon>
        <taxon>Agaricomycetidae</taxon>
        <taxon>Agaricales</taxon>
        <taxon>Marasmiineae</taxon>
        <taxon>Physalacriaceae</taxon>
        <taxon>Armillaria</taxon>
    </lineage>
</organism>
<dbReference type="EMBL" id="JAUEPT010000071">
    <property type="protein sequence ID" value="KAK0434510.1"/>
    <property type="molecule type" value="Genomic_DNA"/>
</dbReference>
<comment type="caution">
    <text evidence="1">The sequence shown here is derived from an EMBL/GenBank/DDBJ whole genome shotgun (WGS) entry which is preliminary data.</text>
</comment>
<dbReference type="Proteomes" id="UP001175226">
    <property type="component" value="Unassembled WGS sequence"/>
</dbReference>
<keyword evidence="2" id="KW-1185">Reference proteome</keyword>
<gene>
    <name evidence="1" type="ORF">EV421DRAFT_1340495</name>
</gene>
<dbReference type="InterPro" id="IPR029058">
    <property type="entry name" value="AB_hydrolase_fold"/>
</dbReference>
<accession>A0AA39MIB3</accession>
<protein>
    <submittedName>
        <fullName evidence="1">Uncharacterized protein</fullName>
    </submittedName>
</protein>
<sequence length="208" mass="23740">MWNASTGELSKAFPDEVEKGLAVGVTDMEAYGQALRMFHKKHGCLVDPWPEELVYSMNQSIGPSANISVTVGMFTGELRTWSIIDRLDRVRVPTFVINGRADIAQDFVVEPLFRGIRQVKRVTMEKSSYTPMWEERESLWIWLMDSCLRDLSIYPSFPEMSPPMTDTDTDVGPCVQLMTTELVRSTGKHRLCLTVSRRPCVLCSNWRK</sequence>